<dbReference type="CDD" id="cd12185">
    <property type="entry name" value="HGDH_LDH_like"/>
    <property type="match status" value="1"/>
</dbReference>
<name>A0A6L5X7D5_9FIRM</name>
<dbReference type="SUPFAM" id="SSF52283">
    <property type="entry name" value="Formate/glycerate dehydrogenase catalytic domain-like"/>
    <property type="match status" value="1"/>
</dbReference>
<protein>
    <submittedName>
        <fullName evidence="8">Lactate dehydrogenase</fullName>
    </submittedName>
</protein>
<dbReference type="AlphaFoldDB" id="A0A6L5X7D5"/>
<dbReference type="PROSITE" id="PS00065">
    <property type="entry name" value="D_2_HYDROXYACID_DH_1"/>
    <property type="match status" value="1"/>
</dbReference>
<proteinExistence type="inferred from homology"/>
<dbReference type="RefSeq" id="WP_154526056.1">
    <property type="nucleotide sequence ID" value="NZ_JAQYJL010000019.1"/>
</dbReference>
<dbReference type="Pfam" id="PF00389">
    <property type="entry name" value="2-Hacid_dh"/>
    <property type="match status" value="1"/>
</dbReference>
<dbReference type="Proteomes" id="UP000481852">
    <property type="component" value="Unassembled WGS sequence"/>
</dbReference>
<accession>A0A6L5X7D5</accession>
<dbReference type="PROSITE" id="PS00671">
    <property type="entry name" value="D_2_HYDROXYACID_DH_3"/>
    <property type="match status" value="1"/>
</dbReference>
<feature type="transmembrane region" description="Helical" evidence="5">
    <location>
        <begin position="98"/>
        <end position="116"/>
    </location>
</feature>
<evidence type="ECO:0000256" key="4">
    <source>
        <dbReference type="RuleBase" id="RU003719"/>
    </source>
</evidence>
<dbReference type="Pfam" id="PF02826">
    <property type="entry name" value="2-Hacid_dh_C"/>
    <property type="match status" value="1"/>
</dbReference>
<dbReference type="InterPro" id="IPR029752">
    <property type="entry name" value="D-isomer_DH_CS1"/>
</dbReference>
<evidence type="ECO:0000259" key="7">
    <source>
        <dbReference type="Pfam" id="PF02826"/>
    </source>
</evidence>
<feature type="domain" description="D-isomer specific 2-hydroxyacid dehydrogenase catalytic" evidence="6">
    <location>
        <begin position="21"/>
        <end position="326"/>
    </location>
</feature>
<dbReference type="PANTHER" id="PTHR43026:SF1">
    <property type="entry name" value="2-HYDROXYACID DEHYDROGENASE HOMOLOG 1-RELATED"/>
    <property type="match status" value="1"/>
</dbReference>
<feature type="domain" description="D-isomer specific 2-hydroxyacid dehydrogenase NAD-binding" evidence="7">
    <location>
        <begin position="109"/>
        <end position="295"/>
    </location>
</feature>
<gene>
    <name evidence="8" type="ORF">FYJ35_09820</name>
</gene>
<keyword evidence="5" id="KW-1133">Transmembrane helix</keyword>
<dbReference type="InterPro" id="IPR006140">
    <property type="entry name" value="D-isomer_DH_NAD-bd"/>
</dbReference>
<keyword evidence="9" id="KW-1185">Reference proteome</keyword>
<comment type="caution">
    <text evidence="8">The sequence shown here is derived from an EMBL/GenBank/DDBJ whole genome shotgun (WGS) entry which is preliminary data.</text>
</comment>
<evidence type="ECO:0000313" key="9">
    <source>
        <dbReference type="Proteomes" id="UP000481852"/>
    </source>
</evidence>
<evidence type="ECO:0000256" key="5">
    <source>
        <dbReference type="SAM" id="Phobius"/>
    </source>
</evidence>
<dbReference type="EMBL" id="VULZ01000010">
    <property type="protein sequence ID" value="MSS15328.1"/>
    <property type="molecule type" value="Genomic_DNA"/>
</dbReference>
<organism evidence="8 9">
    <name type="scientific">Porcincola intestinalis</name>
    <dbReference type="NCBI Taxonomy" id="2606632"/>
    <lineage>
        <taxon>Bacteria</taxon>
        <taxon>Bacillati</taxon>
        <taxon>Bacillota</taxon>
        <taxon>Clostridia</taxon>
        <taxon>Lachnospirales</taxon>
        <taxon>Lachnospiraceae</taxon>
        <taxon>Porcincola</taxon>
    </lineage>
</organism>
<dbReference type="InterPro" id="IPR006139">
    <property type="entry name" value="D-isomer_2_OHA_DH_cat_dom"/>
</dbReference>
<sequence length="327" mass="36323">MKIMFYSLRPFDELSYAEKFSKQYGIDFAWTADYPNPDNIKLAQGCDAVSSTPCDMSAKYIDAFHDLGVKYLPCRSIGYDHIDMNEARKLGMKVSNVSYAPGGVANYAIMMMLMLLRKMMPIMKRAEIQDYHLKGKMGRDISNCTVGVIGTGRIGRTVIRSLSGFGCRILAYDPYENEEVKKYAAYVSADELLAQSDIITLHAPASEANYHILNREAFGKCKDGVLIVNAARGTLIDTAALIDALESGKVGGAGLDVLEHEAGLYYYNREGDIIRNDEMSILRSFPNVILSPHTAFYTDDAVESMVNGIFESVSCWARGIENPHEVH</sequence>
<keyword evidence="2 4" id="KW-0560">Oxidoreductase</keyword>
<evidence type="ECO:0000256" key="3">
    <source>
        <dbReference type="ARBA" id="ARBA00023027"/>
    </source>
</evidence>
<dbReference type="PROSITE" id="PS00670">
    <property type="entry name" value="D_2_HYDROXYACID_DH_2"/>
    <property type="match status" value="1"/>
</dbReference>
<reference evidence="8 9" key="1">
    <citation type="submission" date="2019-08" db="EMBL/GenBank/DDBJ databases">
        <title>In-depth cultivation of the pig gut microbiome towards novel bacterial diversity and tailored functional studies.</title>
        <authorList>
            <person name="Wylensek D."/>
            <person name="Hitch T.C.A."/>
            <person name="Clavel T."/>
        </authorList>
    </citation>
    <scope>NUCLEOTIDE SEQUENCE [LARGE SCALE GENOMIC DNA]</scope>
    <source>
        <strain evidence="8 9">Oil+RF-744-WCA-WT-11</strain>
    </source>
</reference>
<evidence type="ECO:0000313" key="8">
    <source>
        <dbReference type="EMBL" id="MSS15328.1"/>
    </source>
</evidence>
<dbReference type="Gene3D" id="3.40.50.720">
    <property type="entry name" value="NAD(P)-binding Rossmann-like Domain"/>
    <property type="match status" value="2"/>
</dbReference>
<dbReference type="GO" id="GO:0051287">
    <property type="term" value="F:NAD binding"/>
    <property type="evidence" value="ECO:0007669"/>
    <property type="project" value="InterPro"/>
</dbReference>
<dbReference type="GO" id="GO:0008720">
    <property type="term" value="F:D-lactate dehydrogenase (NAD+) activity"/>
    <property type="evidence" value="ECO:0007669"/>
    <property type="project" value="TreeGrafter"/>
</dbReference>
<dbReference type="InterPro" id="IPR029753">
    <property type="entry name" value="D-isomer_DH_CS"/>
</dbReference>
<evidence type="ECO:0000256" key="1">
    <source>
        <dbReference type="ARBA" id="ARBA00005854"/>
    </source>
</evidence>
<dbReference type="SUPFAM" id="SSF51735">
    <property type="entry name" value="NAD(P)-binding Rossmann-fold domains"/>
    <property type="match status" value="1"/>
</dbReference>
<keyword evidence="5" id="KW-0812">Transmembrane</keyword>
<keyword evidence="5" id="KW-0472">Membrane</keyword>
<evidence type="ECO:0000256" key="2">
    <source>
        <dbReference type="ARBA" id="ARBA00023002"/>
    </source>
</evidence>
<dbReference type="InterPro" id="IPR058205">
    <property type="entry name" value="D-LDH-like"/>
</dbReference>
<evidence type="ECO:0000259" key="6">
    <source>
        <dbReference type="Pfam" id="PF00389"/>
    </source>
</evidence>
<dbReference type="InterPro" id="IPR036291">
    <property type="entry name" value="NAD(P)-bd_dom_sf"/>
</dbReference>
<comment type="similarity">
    <text evidence="1 4">Belongs to the D-isomer specific 2-hydroxyacid dehydrogenase family.</text>
</comment>
<keyword evidence="3" id="KW-0520">NAD</keyword>
<dbReference type="PANTHER" id="PTHR43026">
    <property type="entry name" value="2-HYDROXYACID DEHYDROGENASE HOMOLOG 1-RELATED"/>
    <property type="match status" value="1"/>
</dbReference>